<reference evidence="7" key="2">
    <citation type="submission" date="2020-05" db="UniProtKB">
        <authorList>
            <consortium name="EnsemblMetazoa"/>
        </authorList>
    </citation>
    <scope>IDENTIFICATION</scope>
    <source>
        <strain evidence="7">IAEA</strain>
    </source>
</reference>
<evidence type="ECO:0000256" key="4">
    <source>
        <dbReference type="PROSITE-ProRule" id="PRU00125"/>
    </source>
</evidence>
<dbReference type="Gene3D" id="2.10.110.10">
    <property type="entry name" value="Cysteine Rich Protein"/>
    <property type="match status" value="1"/>
</dbReference>
<dbReference type="InterPro" id="IPR001781">
    <property type="entry name" value="Znf_LIM"/>
</dbReference>
<evidence type="ECO:0000256" key="3">
    <source>
        <dbReference type="ARBA" id="ARBA00023038"/>
    </source>
</evidence>
<accession>A0A1A9WQC6</accession>
<dbReference type="VEuPathDB" id="VectorBase:GBRI028087"/>
<dbReference type="Pfam" id="PF00412">
    <property type="entry name" value="LIM"/>
    <property type="match status" value="1"/>
</dbReference>
<evidence type="ECO:0000259" key="6">
    <source>
        <dbReference type="PROSITE" id="PS50023"/>
    </source>
</evidence>
<dbReference type="SMART" id="SM00132">
    <property type="entry name" value="LIM"/>
    <property type="match status" value="1"/>
</dbReference>
<dbReference type="PROSITE" id="PS00478">
    <property type="entry name" value="LIM_DOMAIN_1"/>
    <property type="match status" value="1"/>
</dbReference>
<dbReference type="AlphaFoldDB" id="A0A1A9WQC6"/>
<keyword evidence="3 4" id="KW-0440">LIM domain</keyword>
<feature type="region of interest" description="Disordered" evidence="5">
    <location>
        <begin position="669"/>
        <end position="702"/>
    </location>
</feature>
<evidence type="ECO:0000256" key="1">
    <source>
        <dbReference type="ARBA" id="ARBA00022723"/>
    </source>
</evidence>
<feature type="compositionally biased region" description="Polar residues" evidence="5">
    <location>
        <begin position="524"/>
        <end position="537"/>
    </location>
</feature>
<dbReference type="STRING" id="37001.A0A1A9WQC6"/>
<dbReference type="Proteomes" id="UP000091820">
    <property type="component" value="Unassembled WGS sequence"/>
</dbReference>
<keyword evidence="1 4" id="KW-0479">Metal-binding</keyword>
<sequence>MSANKFQPLVNAEENFLASLSTRRTINKKVSKPKCEKLAESVPINGTSTVITTAQNNTKLNKNVICDKSSDISNQSAHLPLIQAQISQPNDSQNSKADNLNLKRIDDFAEQIVAVANDKQNNKSKKSGKCTSAKRNEITRSSNNNCDVIQKRNLIHVRSSDASKAPAKFNNNQEGHQTNCKYCDKPVYKMEEVKAEGQVYHKTCFRCNECAKQLKVGNYQRHEGVLYCLVHFKLLFAPKYVKDNDTEKAPKPELIIRENQPAELPPDVIRASDKPNLGLEELQQLNVRSRFHIFEKVNNTDNDEHVNVRKNSDGLILKRSASIMSKITELQQQISREIDEDFTNVDEDMENDVHDEVNESDIIDENLICYENRRNTRSNSGGAISDLRSRFELGNSMSKEERREERKQEIQNIRSRLFMGKQARIKEMYQQAVVESENGKVSSSSKSEIPISIDARSLRDRFEKGEILNDETMDEACNYTQPKKQGMIHQEADVFESAMSKQSRSIFLELDANAAAIKKGTDAPSHQTISKRASFKTTGPERDQSTSTSNMNQSKIDVVKCTEQPEEIVVQTSEISEKFKFFEKYHPVEHEKVAFRITPPRDGVVKIPSPEMEGEIDSSKPALSETRDLERSHTTALMINKFRELENGLQTNSHRGEFRPLKCFTPPIDGRRKWDPESDYDTDDDVDSGSDEDSDGSIEDETNHILYLDDEALREAQTAARAKQLRAKFEKWQANEIERELTDGHINAYSTFVSDDTTIEGTKVIRERFEKLKNGESNQPIRPRYQVNRFLYIARR</sequence>
<dbReference type="PROSITE" id="PS50023">
    <property type="entry name" value="LIM_DOMAIN_2"/>
    <property type="match status" value="1"/>
</dbReference>
<evidence type="ECO:0000313" key="7">
    <source>
        <dbReference type="EnsemblMetazoa" id="GBRI028087-PA"/>
    </source>
</evidence>
<evidence type="ECO:0000313" key="8">
    <source>
        <dbReference type="Proteomes" id="UP000091820"/>
    </source>
</evidence>
<reference evidence="8" key="1">
    <citation type="submission" date="2014-03" db="EMBL/GenBank/DDBJ databases">
        <authorList>
            <person name="Aksoy S."/>
            <person name="Warren W."/>
            <person name="Wilson R.K."/>
        </authorList>
    </citation>
    <scope>NUCLEOTIDE SEQUENCE [LARGE SCALE GENOMIC DNA]</scope>
    <source>
        <strain evidence="8">IAEA</strain>
    </source>
</reference>
<evidence type="ECO:0000256" key="2">
    <source>
        <dbReference type="ARBA" id="ARBA00022833"/>
    </source>
</evidence>
<feature type="region of interest" description="Disordered" evidence="5">
    <location>
        <begin position="519"/>
        <end position="553"/>
    </location>
</feature>
<protein>
    <recommendedName>
        <fullName evidence="6">LIM zinc-binding domain-containing protein</fullName>
    </recommendedName>
</protein>
<dbReference type="EnsemblMetazoa" id="GBRI028087-RA">
    <property type="protein sequence ID" value="GBRI028087-PA"/>
    <property type="gene ID" value="GBRI028087"/>
</dbReference>
<proteinExistence type="predicted"/>
<keyword evidence="2 4" id="KW-0862">Zinc</keyword>
<feature type="domain" description="LIM zinc-binding" evidence="6">
    <location>
        <begin position="178"/>
        <end position="238"/>
    </location>
</feature>
<organism evidence="7 8">
    <name type="scientific">Glossina brevipalpis</name>
    <dbReference type="NCBI Taxonomy" id="37001"/>
    <lineage>
        <taxon>Eukaryota</taxon>
        <taxon>Metazoa</taxon>
        <taxon>Ecdysozoa</taxon>
        <taxon>Arthropoda</taxon>
        <taxon>Hexapoda</taxon>
        <taxon>Insecta</taxon>
        <taxon>Pterygota</taxon>
        <taxon>Neoptera</taxon>
        <taxon>Endopterygota</taxon>
        <taxon>Diptera</taxon>
        <taxon>Brachycera</taxon>
        <taxon>Muscomorpha</taxon>
        <taxon>Hippoboscoidea</taxon>
        <taxon>Glossinidae</taxon>
        <taxon>Glossina</taxon>
    </lineage>
</organism>
<dbReference type="PANTHER" id="PTHR24206">
    <property type="entry name" value="OS06G0237300 PROTEIN"/>
    <property type="match status" value="1"/>
</dbReference>
<evidence type="ECO:0000256" key="5">
    <source>
        <dbReference type="SAM" id="MobiDB-lite"/>
    </source>
</evidence>
<feature type="region of interest" description="Disordered" evidence="5">
    <location>
        <begin position="604"/>
        <end position="630"/>
    </location>
</feature>
<name>A0A1A9WQC6_9MUSC</name>
<dbReference type="SUPFAM" id="SSF57716">
    <property type="entry name" value="Glucocorticoid receptor-like (DNA-binding domain)"/>
    <property type="match status" value="2"/>
</dbReference>
<keyword evidence="8" id="KW-1185">Reference proteome</keyword>
<dbReference type="GO" id="GO:0046872">
    <property type="term" value="F:metal ion binding"/>
    <property type="evidence" value="ECO:0007669"/>
    <property type="project" value="UniProtKB-KW"/>
</dbReference>
<feature type="compositionally biased region" description="Acidic residues" evidence="5">
    <location>
        <begin position="677"/>
        <end position="700"/>
    </location>
</feature>